<evidence type="ECO:0008006" key="17">
    <source>
        <dbReference type="Google" id="ProtNLM"/>
    </source>
</evidence>
<dbReference type="PROSITE" id="PS51456">
    <property type="entry name" value="MYOSIN_MOTOR"/>
    <property type="match status" value="1"/>
</dbReference>
<dbReference type="Gene3D" id="1.25.40.20">
    <property type="entry name" value="Ankyrin repeat-containing domain"/>
    <property type="match status" value="1"/>
</dbReference>
<dbReference type="PROSITE" id="PS50096">
    <property type="entry name" value="IQ"/>
    <property type="match status" value="3"/>
</dbReference>
<dbReference type="InterPro" id="IPR027417">
    <property type="entry name" value="P-loop_NTPase"/>
</dbReference>
<dbReference type="FunCoup" id="T0QDE4">
    <property type="interactions" value="4"/>
</dbReference>
<dbReference type="GO" id="GO:0005737">
    <property type="term" value="C:cytoplasm"/>
    <property type="evidence" value="ECO:0007669"/>
    <property type="project" value="TreeGrafter"/>
</dbReference>
<dbReference type="PRINTS" id="PR00193">
    <property type="entry name" value="MYOSINHEAVY"/>
</dbReference>
<dbReference type="PROSITE" id="PS50178">
    <property type="entry name" value="ZF_FYVE"/>
    <property type="match status" value="1"/>
</dbReference>
<dbReference type="GeneID" id="19947379"/>
<feature type="coiled-coil region" evidence="12">
    <location>
        <begin position="881"/>
        <end position="929"/>
    </location>
</feature>
<dbReference type="eggNOG" id="KOG0504">
    <property type="taxonomic scope" value="Eukaryota"/>
</dbReference>
<evidence type="ECO:0000256" key="12">
    <source>
        <dbReference type="SAM" id="Coils"/>
    </source>
</evidence>
<keyword evidence="1" id="KW-0479">Metal-binding</keyword>
<dbReference type="Gene3D" id="1.10.10.820">
    <property type="match status" value="1"/>
</dbReference>
<dbReference type="InterPro" id="IPR013083">
    <property type="entry name" value="Znf_RING/FYVE/PHD"/>
</dbReference>
<dbReference type="InParanoid" id="T0QDE4"/>
<dbReference type="SMART" id="SM00064">
    <property type="entry name" value="FYVE"/>
    <property type="match status" value="1"/>
</dbReference>
<dbReference type="InterPro" id="IPR000048">
    <property type="entry name" value="IQ_motif_EF-hand-BS"/>
</dbReference>
<evidence type="ECO:0000313" key="16">
    <source>
        <dbReference type="Proteomes" id="UP000030762"/>
    </source>
</evidence>
<dbReference type="SUPFAM" id="SSF52540">
    <property type="entry name" value="P-loop containing nucleoside triphosphate hydrolases"/>
    <property type="match status" value="1"/>
</dbReference>
<dbReference type="Gene3D" id="1.20.5.4820">
    <property type="match status" value="1"/>
</dbReference>
<dbReference type="Gene3D" id="1.20.120.720">
    <property type="entry name" value="Myosin VI head, motor domain, U50 subdomain"/>
    <property type="match status" value="1"/>
</dbReference>
<keyword evidence="6 11" id="KW-0518">Myosin</keyword>
<dbReference type="GO" id="GO:0000146">
    <property type="term" value="F:microfilament motor activity"/>
    <property type="evidence" value="ECO:0007669"/>
    <property type="project" value="TreeGrafter"/>
</dbReference>
<dbReference type="GO" id="GO:0016459">
    <property type="term" value="C:myosin complex"/>
    <property type="evidence" value="ECO:0007669"/>
    <property type="project" value="UniProtKB-KW"/>
</dbReference>
<dbReference type="Pfam" id="PF12796">
    <property type="entry name" value="Ank_2"/>
    <property type="match status" value="2"/>
</dbReference>
<keyword evidence="4" id="KW-0862">Zinc</keyword>
<feature type="domain" description="Myosin motor" evidence="14">
    <location>
        <begin position="30"/>
        <end position="753"/>
    </location>
</feature>
<dbReference type="RefSeq" id="XP_008610666.1">
    <property type="nucleotide sequence ID" value="XM_008612444.1"/>
</dbReference>
<evidence type="ECO:0000256" key="6">
    <source>
        <dbReference type="ARBA" id="ARBA00023123"/>
    </source>
</evidence>
<protein>
    <recommendedName>
        <fullName evidence="17">Myosin-like protein</fullName>
    </recommendedName>
</protein>
<sequence>MVRLDDGSVLPLLQLERDMDVCRGNASSSVDLEDLGMLTHLNEPSMVHCLEERFMVDKVYCHTGEMLLAVNPFKTIPRLYDVDAYRATLHASMHKVPHVFTTAHDTYQALHTTNPATNTHMNQTVLVSGESGSGKTESTKFIMQYLAVVSKVDASSSHNSIADQVLQSNPILESFGNARTLRNDNSSRFGKFVKIWFAPQKHDTLRLIGTTIETYLLEKVRLVHQAHGERNFHIFYELLAAAAANPLLRASLHLEAPVTAYAYLGGSGCYVRQDNVRDEDEFQKTMRAMAIVGFEEHEKASILEIVASLLHLGNMVFGLQPGGGSGGSDATMSDVASFQELHYVSSLLAVEPDRLRSALTKRQIKAKDEWYVVQLTVAQAEEARDAMARSIYGYLFDWIVAKVNTCIGGREFAATDRFIGVLDIFGFESFDVNSFEQLCINYANERLQHHFIDFVLTQEQKRYMAEGIPWATLTVPLNDGCLDILEARPTGVLALLDEECNIPKGSDAGLTRKLYQIYSNHGHFSASRRDQVELAFVIKHYAGAVRYDARGFCEKNRDKPHQEIFDLLSSSSNAFIALLCRPVDVLVENAANLPTLRRKSSLVSMGLGSQFRKQLHQLLEMIALTQPHYIRCLKPNDANKKELFQRQRMADQLRYGGVLEAVRIARLGYSVHMKHAQFVDRYRRVVAAQNALSLDTLIQTLTTTMVATWPYRSDADASASTSALYRLGLEKGKTLVFLRQSTYDFLELAVGRRLKASTTRVQAFARMALQRSRFWTAQRSVHTLQRVARGFLARCVCRRLRSQRRLALYLQAWYRGRQERIAWQCCKERRASLRIQRQWRRHAAQQTYRCTRRDVVRVQCRWRVRMACRALQRRKADAMSLQHTIQERNELRQRLVATLNEADIAKRRAAEAERQLQEMKALVQAMQNGGHQLEPVGSNVSPVSVEVPHQEAAVVVVPPTTINAPYTLEHTHQKAPTDEHPSVLIPTAPEATLPPSAMRISPTAFPATDAVGERTVVVCTEHLAAPDVGRREAPSERLVNRRSDVAPVETSLLRDVVESHVYVPRRPLSAVVKELDAQHRVMATVATNFVAACIGQASHATAAPPQATAAAPLLPHVVVEGTHLLSQEGATNVDLMPLPAHSTVAVPPRTEHSALPAGQTSRPPSPLLEHHTPYQTWTTASLATLSEALAQGQDPDAQDAAGRTLLHVAVETGNAEMVDLLLQHKASVVLADFAAQETPYHVAAKLANMEISGIFCRPDIYPQLDVNLPDKEGNTVLHLAAMSPRPTAAYVLELYLCMGADPNAQNVLGRTPLHVCALHRRDATLIERLVSFGADPNVYAIDRKMPLHIAAKRGLVDACIELVKGGASMTLRDGNYECVVTSELANQLRPHVRHPPHLVPDADADACMLCAYPFNFLVRRHHCRVCGILGCSDCVSNKRCVACVAAAESK</sequence>
<dbReference type="PANTHER" id="PTHR13140">
    <property type="entry name" value="MYOSIN"/>
    <property type="match status" value="1"/>
</dbReference>
<dbReference type="InterPro" id="IPR000306">
    <property type="entry name" value="Znf_FYVE"/>
</dbReference>
<dbReference type="EMBL" id="JH767149">
    <property type="protein sequence ID" value="EQC35904.1"/>
    <property type="molecule type" value="Genomic_DNA"/>
</dbReference>
<evidence type="ECO:0000256" key="4">
    <source>
        <dbReference type="ARBA" id="ARBA00022833"/>
    </source>
</evidence>
<dbReference type="SUPFAM" id="SSF57903">
    <property type="entry name" value="FYVE/PHD zinc finger"/>
    <property type="match status" value="1"/>
</dbReference>
<feature type="domain" description="FYVE-type" evidence="13">
    <location>
        <begin position="1401"/>
        <end position="1437"/>
    </location>
</feature>
<dbReference type="GO" id="GO:0016020">
    <property type="term" value="C:membrane"/>
    <property type="evidence" value="ECO:0007669"/>
    <property type="project" value="TreeGrafter"/>
</dbReference>
<evidence type="ECO:0000259" key="14">
    <source>
        <dbReference type="PROSITE" id="PS51456"/>
    </source>
</evidence>
<evidence type="ECO:0000256" key="7">
    <source>
        <dbReference type="ARBA" id="ARBA00023175"/>
    </source>
</evidence>
<keyword evidence="8 11" id="KW-0009">Actin-binding</keyword>
<dbReference type="GO" id="GO:0005524">
    <property type="term" value="F:ATP binding"/>
    <property type="evidence" value="ECO:0007669"/>
    <property type="project" value="UniProtKB-UniRule"/>
</dbReference>
<dbReference type="PANTHER" id="PTHR13140:SF845">
    <property type="entry name" value="MYOSIN-LIKE PROTEIN"/>
    <property type="match status" value="1"/>
</dbReference>
<dbReference type="VEuPathDB" id="FungiDB:SDRG_06652"/>
<reference evidence="15 16" key="1">
    <citation type="submission" date="2012-04" db="EMBL/GenBank/DDBJ databases">
        <title>The Genome Sequence of Saprolegnia declina VS20.</title>
        <authorList>
            <consortium name="The Broad Institute Genome Sequencing Platform"/>
            <person name="Russ C."/>
            <person name="Nusbaum C."/>
            <person name="Tyler B."/>
            <person name="van West P."/>
            <person name="Dieguez-Uribeondo J."/>
            <person name="de Bruijn I."/>
            <person name="Tripathy S."/>
            <person name="Jiang R."/>
            <person name="Young S.K."/>
            <person name="Zeng Q."/>
            <person name="Gargeya S."/>
            <person name="Fitzgerald M."/>
            <person name="Haas B."/>
            <person name="Abouelleil A."/>
            <person name="Alvarado L."/>
            <person name="Arachchi H.M."/>
            <person name="Berlin A."/>
            <person name="Chapman S.B."/>
            <person name="Goldberg J."/>
            <person name="Griggs A."/>
            <person name="Gujja S."/>
            <person name="Hansen M."/>
            <person name="Howarth C."/>
            <person name="Imamovic A."/>
            <person name="Larimer J."/>
            <person name="McCowen C."/>
            <person name="Montmayeur A."/>
            <person name="Murphy C."/>
            <person name="Neiman D."/>
            <person name="Pearson M."/>
            <person name="Priest M."/>
            <person name="Roberts A."/>
            <person name="Saif S."/>
            <person name="Shea T."/>
            <person name="Sisk P."/>
            <person name="Sykes S."/>
            <person name="Wortman J."/>
            <person name="Nusbaum C."/>
            <person name="Birren B."/>
        </authorList>
    </citation>
    <scope>NUCLEOTIDE SEQUENCE [LARGE SCALE GENOMIC DNA]</scope>
    <source>
        <strain evidence="15 16">VS20</strain>
    </source>
</reference>
<evidence type="ECO:0000256" key="3">
    <source>
        <dbReference type="ARBA" id="ARBA00022771"/>
    </source>
</evidence>
<dbReference type="OrthoDB" id="6108017at2759"/>
<organism evidence="15 16">
    <name type="scientific">Saprolegnia diclina (strain VS20)</name>
    <dbReference type="NCBI Taxonomy" id="1156394"/>
    <lineage>
        <taxon>Eukaryota</taxon>
        <taxon>Sar</taxon>
        <taxon>Stramenopiles</taxon>
        <taxon>Oomycota</taxon>
        <taxon>Saprolegniomycetes</taxon>
        <taxon>Saprolegniales</taxon>
        <taxon>Saprolegniaceae</taxon>
        <taxon>Saprolegnia</taxon>
    </lineage>
</organism>
<evidence type="ECO:0000256" key="5">
    <source>
        <dbReference type="ARBA" id="ARBA00022840"/>
    </source>
</evidence>
<dbReference type="OMA" id="QAEGFCE"/>
<dbReference type="SMART" id="SM00248">
    <property type="entry name" value="ANK"/>
    <property type="match status" value="4"/>
</dbReference>
<dbReference type="Gene3D" id="1.20.58.530">
    <property type="match status" value="1"/>
</dbReference>
<dbReference type="GO" id="GO:0007015">
    <property type="term" value="P:actin filament organization"/>
    <property type="evidence" value="ECO:0007669"/>
    <property type="project" value="TreeGrafter"/>
</dbReference>
<feature type="repeat" description="ANK" evidence="9">
    <location>
        <begin position="1201"/>
        <end position="1233"/>
    </location>
</feature>
<comment type="similarity">
    <text evidence="11">Belongs to the TRAFAC class myosin-kinesin ATPase superfamily. Myosin family.</text>
</comment>
<dbReference type="Pfam" id="PF01363">
    <property type="entry name" value="FYVE"/>
    <property type="match status" value="1"/>
</dbReference>
<feature type="repeat" description="ANK" evidence="9">
    <location>
        <begin position="1272"/>
        <end position="1307"/>
    </location>
</feature>
<dbReference type="SUPFAM" id="SSF48403">
    <property type="entry name" value="Ankyrin repeat"/>
    <property type="match status" value="1"/>
</dbReference>
<feature type="repeat" description="ANK" evidence="9">
    <location>
        <begin position="1342"/>
        <end position="1374"/>
    </location>
</feature>
<keyword evidence="3 10" id="KW-0863">Zinc-finger</keyword>
<evidence type="ECO:0000256" key="9">
    <source>
        <dbReference type="PROSITE-ProRule" id="PRU00023"/>
    </source>
</evidence>
<evidence type="ECO:0000256" key="2">
    <source>
        <dbReference type="ARBA" id="ARBA00022741"/>
    </source>
</evidence>
<dbReference type="GO" id="GO:0051015">
    <property type="term" value="F:actin filament binding"/>
    <property type="evidence" value="ECO:0007669"/>
    <property type="project" value="TreeGrafter"/>
</dbReference>
<keyword evidence="5 11" id="KW-0067">ATP-binding</keyword>
<keyword evidence="9" id="KW-0040">ANK repeat</keyword>
<feature type="repeat" description="ANK" evidence="9">
    <location>
        <begin position="1308"/>
        <end position="1341"/>
    </location>
</feature>
<evidence type="ECO:0000256" key="1">
    <source>
        <dbReference type="ARBA" id="ARBA00022723"/>
    </source>
</evidence>
<evidence type="ECO:0000256" key="8">
    <source>
        <dbReference type="ARBA" id="ARBA00023203"/>
    </source>
</evidence>
<keyword evidence="16" id="KW-1185">Reference proteome</keyword>
<dbReference type="Proteomes" id="UP000030762">
    <property type="component" value="Unassembled WGS sequence"/>
</dbReference>
<dbReference type="SMART" id="SM00242">
    <property type="entry name" value="MYSc"/>
    <property type="match status" value="1"/>
</dbReference>
<dbReference type="Gene3D" id="3.30.40.10">
    <property type="entry name" value="Zinc/RING finger domain, C3HC4 (zinc finger)"/>
    <property type="match status" value="1"/>
</dbReference>
<evidence type="ECO:0000256" key="11">
    <source>
        <dbReference type="PROSITE-ProRule" id="PRU00782"/>
    </source>
</evidence>
<dbReference type="InterPro" id="IPR011011">
    <property type="entry name" value="Znf_FYVE_PHD"/>
</dbReference>
<dbReference type="SMART" id="SM00015">
    <property type="entry name" value="IQ"/>
    <property type="match status" value="4"/>
</dbReference>
<feature type="region of interest" description="Actin-binding" evidence="11">
    <location>
        <begin position="615"/>
        <end position="637"/>
    </location>
</feature>
<accession>T0QDE4</accession>
<dbReference type="InterPro" id="IPR002110">
    <property type="entry name" value="Ankyrin_rpt"/>
</dbReference>
<dbReference type="Pfam" id="PF00063">
    <property type="entry name" value="Myosin_head"/>
    <property type="match status" value="1"/>
</dbReference>
<evidence type="ECO:0000313" key="15">
    <source>
        <dbReference type="EMBL" id="EQC35904.1"/>
    </source>
</evidence>
<proteinExistence type="inferred from homology"/>
<dbReference type="InterPro" id="IPR036770">
    <property type="entry name" value="Ankyrin_rpt-contain_sf"/>
</dbReference>
<gene>
    <name evidence="15" type="ORF">SDRG_06652</name>
</gene>
<dbReference type="InterPro" id="IPR017455">
    <property type="entry name" value="Znf_FYVE-rel"/>
</dbReference>
<name>T0QDE4_SAPDV</name>
<dbReference type="InterPro" id="IPR036961">
    <property type="entry name" value="Kinesin_motor_dom_sf"/>
</dbReference>
<dbReference type="PROSITE" id="PS50088">
    <property type="entry name" value="ANK_REPEAT"/>
    <property type="match status" value="4"/>
</dbReference>
<feature type="binding site" evidence="11">
    <location>
        <begin position="129"/>
        <end position="136"/>
    </location>
    <ligand>
        <name>ATP</name>
        <dbReference type="ChEBI" id="CHEBI:30616"/>
    </ligand>
</feature>
<keyword evidence="12" id="KW-0175">Coiled coil</keyword>
<evidence type="ECO:0000256" key="10">
    <source>
        <dbReference type="PROSITE-ProRule" id="PRU00091"/>
    </source>
</evidence>
<dbReference type="GO" id="GO:0008270">
    <property type="term" value="F:zinc ion binding"/>
    <property type="evidence" value="ECO:0007669"/>
    <property type="project" value="UniProtKB-KW"/>
</dbReference>
<keyword evidence="2 11" id="KW-0547">Nucleotide-binding</keyword>
<dbReference type="InterPro" id="IPR001609">
    <property type="entry name" value="Myosin_head_motor_dom-like"/>
</dbReference>
<keyword evidence="7 11" id="KW-0505">Motor protein</keyword>
<dbReference type="STRING" id="1156394.T0QDE4"/>
<dbReference type="PROSITE" id="PS50297">
    <property type="entry name" value="ANK_REP_REGION"/>
    <property type="match status" value="3"/>
</dbReference>
<dbReference type="eggNOG" id="KOG0160">
    <property type="taxonomic scope" value="Eukaryota"/>
</dbReference>
<dbReference type="FunFam" id="1.10.10.820:FF:000001">
    <property type="entry name" value="Myosin heavy chain"/>
    <property type="match status" value="1"/>
</dbReference>
<dbReference type="Gene3D" id="3.40.850.10">
    <property type="entry name" value="Kinesin motor domain"/>
    <property type="match status" value="1"/>
</dbReference>
<evidence type="ECO:0000259" key="13">
    <source>
        <dbReference type="PROSITE" id="PS50178"/>
    </source>
</evidence>